<dbReference type="AlphaFoldDB" id="A0AA88ATW9"/>
<dbReference type="Proteomes" id="UP001187192">
    <property type="component" value="Unassembled WGS sequence"/>
</dbReference>
<keyword evidence="4" id="KW-1185">Reference proteome</keyword>
<protein>
    <recommendedName>
        <fullName evidence="5">Transmembrane protein</fullName>
    </recommendedName>
</protein>
<gene>
    <name evidence="3" type="ORF">TIFTF001_022726</name>
</gene>
<keyword evidence="1" id="KW-0812">Transmembrane</keyword>
<accession>A0AA88ATW9</accession>
<dbReference type="Gramene" id="FCD_00017626-RA">
    <property type="protein sequence ID" value="FCD_00017626-RA:cds"/>
    <property type="gene ID" value="FCD_00017626"/>
</dbReference>
<comment type="caution">
    <text evidence="3">The sequence shown here is derived from an EMBL/GenBank/DDBJ whole genome shotgun (WGS) entry which is preliminary data.</text>
</comment>
<feature type="signal peptide" evidence="2">
    <location>
        <begin position="1"/>
        <end position="26"/>
    </location>
</feature>
<reference evidence="3" key="1">
    <citation type="submission" date="2023-07" db="EMBL/GenBank/DDBJ databases">
        <title>draft genome sequence of fig (Ficus carica).</title>
        <authorList>
            <person name="Takahashi T."/>
            <person name="Nishimura K."/>
        </authorList>
    </citation>
    <scope>NUCLEOTIDE SEQUENCE</scope>
</reference>
<keyword evidence="1" id="KW-0472">Membrane</keyword>
<evidence type="ECO:0008006" key="5">
    <source>
        <dbReference type="Google" id="ProtNLM"/>
    </source>
</evidence>
<organism evidence="3 4">
    <name type="scientific">Ficus carica</name>
    <name type="common">Common fig</name>
    <dbReference type="NCBI Taxonomy" id="3494"/>
    <lineage>
        <taxon>Eukaryota</taxon>
        <taxon>Viridiplantae</taxon>
        <taxon>Streptophyta</taxon>
        <taxon>Embryophyta</taxon>
        <taxon>Tracheophyta</taxon>
        <taxon>Spermatophyta</taxon>
        <taxon>Magnoliopsida</taxon>
        <taxon>eudicotyledons</taxon>
        <taxon>Gunneridae</taxon>
        <taxon>Pentapetalae</taxon>
        <taxon>rosids</taxon>
        <taxon>fabids</taxon>
        <taxon>Rosales</taxon>
        <taxon>Moraceae</taxon>
        <taxon>Ficeae</taxon>
        <taxon>Ficus</taxon>
    </lineage>
</organism>
<feature type="transmembrane region" description="Helical" evidence="1">
    <location>
        <begin position="45"/>
        <end position="67"/>
    </location>
</feature>
<evidence type="ECO:0000313" key="3">
    <source>
        <dbReference type="EMBL" id="GMN53593.1"/>
    </source>
</evidence>
<dbReference type="EMBL" id="BTGU01000047">
    <property type="protein sequence ID" value="GMN53593.1"/>
    <property type="molecule type" value="Genomic_DNA"/>
</dbReference>
<feature type="chain" id="PRO_5041729606" description="Transmembrane protein" evidence="2">
    <location>
        <begin position="27"/>
        <end position="70"/>
    </location>
</feature>
<evidence type="ECO:0000256" key="2">
    <source>
        <dbReference type="SAM" id="SignalP"/>
    </source>
</evidence>
<evidence type="ECO:0000313" key="4">
    <source>
        <dbReference type="Proteomes" id="UP001187192"/>
    </source>
</evidence>
<name>A0AA88ATW9_FICCA</name>
<sequence>MAQLSFKATIVFAVILLSSAAAIVSGQDFDAAPSPAPTPALQRGFAVANSVGASAFVICGSLFFAFINHY</sequence>
<proteinExistence type="predicted"/>
<keyword evidence="1" id="KW-1133">Transmembrane helix</keyword>
<keyword evidence="2" id="KW-0732">Signal</keyword>
<evidence type="ECO:0000256" key="1">
    <source>
        <dbReference type="SAM" id="Phobius"/>
    </source>
</evidence>